<dbReference type="EMBL" id="JABCRI010000018">
    <property type="protein sequence ID" value="KAF8390448.1"/>
    <property type="molecule type" value="Genomic_DNA"/>
</dbReference>
<proteinExistence type="predicted"/>
<name>A0A835D4R7_TETSI</name>
<dbReference type="Proteomes" id="UP000655225">
    <property type="component" value="Unassembled WGS sequence"/>
</dbReference>
<dbReference type="PANTHER" id="PTHR43591:SF24">
    <property type="entry name" value="2-METHOXY-6-POLYPRENYL-1,4-BENZOQUINOL METHYLASE, MITOCHONDRIAL"/>
    <property type="match status" value="1"/>
</dbReference>
<reference evidence="2 3" key="1">
    <citation type="submission" date="2020-04" db="EMBL/GenBank/DDBJ databases">
        <title>Plant Genome Project.</title>
        <authorList>
            <person name="Zhang R.-G."/>
        </authorList>
    </citation>
    <scope>NUCLEOTIDE SEQUENCE [LARGE SCALE GENOMIC DNA]</scope>
    <source>
        <strain evidence="2">YNK0</strain>
        <tissue evidence="2">Leaf</tissue>
    </source>
</reference>
<sequence length="335" mass="37925">MRYKRLLLVISLLSLLLDLNLFLVTAKMEDSTQPEEISVKLKRDNNNANSFNYRRYKSHGFRIEVERFFEFGAASNMETDGCILEWGKKGRLRVGFVLWEWGFGVAFVGENRIRRQGDWSRFLKGAIIGCFIPATLALEGLLQEHCVSIGKSSSSSMWVEGDALDLPFPDSYFDAITIGYGLRNVVDRPRAMQEMFRVLKPGSRVSILDFNKSTQPFVASIQEWMIDSVVVPVASSYGLAKEYEYLKFSIREFLTGLQGQIHFSRNLSSRPLASFVSTAMSMMQLKIVEQLLHFKAALGSLIWKELEKLALEVGFSNAKHYEIGGGLMGNLIATR</sequence>
<organism evidence="2 3">
    <name type="scientific">Tetracentron sinense</name>
    <name type="common">Spur-leaf</name>
    <dbReference type="NCBI Taxonomy" id="13715"/>
    <lineage>
        <taxon>Eukaryota</taxon>
        <taxon>Viridiplantae</taxon>
        <taxon>Streptophyta</taxon>
        <taxon>Embryophyta</taxon>
        <taxon>Tracheophyta</taxon>
        <taxon>Spermatophyta</taxon>
        <taxon>Magnoliopsida</taxon>
        <taxon>Trochodendrales</taxon>
        <taxon>Trochodendraceae</taxon>
        <taxon>Tetracentron</taxon>
    </lineage>
</organism>
<protein>
    <recommendedName>
        <fullName evidence="4">Methyltransferase type 11 domain-containing protein</fullName>
    </recommendedName>
</protein>
<feature type="chain" id="PRO_5033032869" description="Methyltransferase type 11 domain-containing protein" evidence="1">
    <location>
        <begin position="27"/>
        <end position="335"/>
    </location>
</feature>
<keyword evidence="1" id="KW-0732">Signal</keyword>
<feature type="signal peptide" evidence="1">
    <location>
        <begin position="1"/>
        <end position="26"/>
    </location>
</feature>
<dbReference type="InterPro" id="IPR029063">
    <property type="entry name" value="SAM-dependent_MTases_sf"/>
</dbReference>
<dbReference type="GO" id="GO:0008168">
    <property type="term" value="F:methyltransferase activity"/>
    <property type="evidence" value="ECO:0007669"/>
    <property type="project" value="TreeGrafter"/>
</dbReference>
<comment type="caution">
    <text evidence="2">The sequence shown here is derived from an EMBL/GenBank/DDBJ whole genome shotgun (WGS) entry which is preliminary data.</text>
</comment>
<evidence type="ECO:0008006" key="4">
    <source>
        <dbReference type="Google" id="ProtNLM"/>
    </source>
</evidence>
<dbReference type="PANTHER" id="PTHR43591">
    <property type="entry name" value="METHYLTRANSFERASE"/>
    <property type="match status" value="1"/>
</dbReference>
<evidence type="ECO:0000256" key="1">
    <source>
        <dbReference type="SAM" id="SignalP"/>
    </source>
</evidence>
<keyword evidence="3" id="KW-1185">Reference proteome</keyword>
<dbReference type="Gene3D" id="3.40.50.150">
    <property type="entry name" value="Vaccinia Virus protein VP39"/>
    <property type="match status" value="1"/>
</dbReference>
<evidence type="ECO:0000313" key="3">
    <source>
        <dbReference type="Proteomes" id="UP000655225"/>
    </source>
</evidence>
<evidence type="ECO:0000313" key="2">
    <source>
        <dbReference type="EMBL" id="KAF8390448.1"/>
    </source>
</evidence>
<dbReference type="OrthoDB" id="6329284at2759"/>
<gene>
    <name evidence="2" type="ORF">HHK36_024974</name>
</gene>
<dbReference type="SUPFAM" id="SSF53335">
    <property type="entry name" value="S-adenosyl-L-methionine-dependent methyltransferases"/>
    <property type="match status" value="1"/>
</dbReference>
<dbReference type="Pfam" id="PF01209">
    <property type="entry name" value="Ubie_methyltran"/>
    <property type="match status" value="1"/>
</dbReference>
<dbReference type="AlphaFoldDB" id="A0A835D4R7"/>
<accession>A0A835D4R7</accession>